<feature type="active site" description="Proton acceptor" evidence="4">
    <location>
        <position position="200"/>
    </location>
</feature>
<evidence type="ECO:0000256" key="7">
    <source>
        <dbReference type="RuleBase" id="RU003405"/>
    </source>
</evidence>
<dbReference type="EMBL" id="PKMF04000787">
    <property type="protein sequence ID" value="KAK7819327.1"/>
    <property type="molecule type" value="Genomic_DNA"/>
</dbReference>
<feature type="binding site" evidence="5">
    <location>
        <position position="125"/>
    </location>
    <ligand>
        <name>NAD(+)</name>
        <dbReference type="ChEBI" id="CHEBI:57540"/>
    </ligand>
</feature>
<evidence type="ECO:0000259" key="9">
    <source>
        <dbReference type="Pfam" id="PF02866"/>
    </source>
</evidence>
<dbReference type="Pfam" id="PF02866">
    <property type="entry name" value="Ldh_1_C"/>
    <property type="match status" value="1"/>
</dbReference>
<dbReference type="AlphaFoldDB" id="A0AAW0IY79"/>
<comment type="similarity">
    <text evidence="1">Belongs to the LDH/MDH superfamily. MDH type 2 family.</text>
</comment>
<dbReference type="Gene3D" id="3.90.110.10">
    <property type="entry name" value="Lactate dehydrogenase/glycoside hydrolase, family 4, C-terminal"/>
    <property type="match status" value="2"/>
</dbReference>
<comment type="catalytic activity">
    <reaction evidence="7">
        <text>(S)-malate + NAD(+) = oxaloacetate + NADH + H(+)</text>
        <dbReference type="Rhea" id="RHEA:21432"/>
        <dbReference type="ChEBI" id="CHEBI:15378"/>
        <dbReference type="ChEBI" id="CHEBI:15589"/>
        <dbReference type="ChEBI" id="CHEBI:16452"/>
        <dbReference type="ChEBI" id="CHEBI:57540"/>
        <dbReference type="ChEBI" id="CHEBI:57945"/>
        <dbReference type="EC" id="1.1.1.37"/>
    </reaction>
</comment>
<evidence type="ECO:0000256" key="3">
    <source>
        <dbReference type="ARBA" id="ARBA00023002"/>
    </source>
</evidence>
<dbReference type="InterPro" id="IPR001252">
    <property type="entry name" value="Malate_DH_AS"/>
</dbReference>
<dbReference type="Pfam" id="PF00056">
    <property type="entry name" value="Ldh_1_N"/>
    <property type="match status" value="1"/>
</dbReference>
<dbReference type="InterPro" id="IPR001236">
    <property type="entry name" value="Lactate/malate_DH_N"/>
</dbReference>
<accession>A0AAW0IY79</accession>
<dbReference type="PANTHER" id="PTHR23382">
    <property type="entry name" value="MALATE DEHYDROGENASE"/>
    <property type="match status" value="1"/>
</dbReference>
<dbReference type="InterPro" id="IPR001557">
    <property type="entry name" value="L-lactate/malate_DH"/>
</dbReference>
<dbReference type="PIRSF" id="PIRSF000102">
    <property type="entry name" value="Lac_mal_DH"/>
    <property type="match status" value="1"/>
</dbReference>
<dbReference type="InterPro" id="IPR010945">
    <property type="entry name" value="Malate_DH_type2"/>
</dbReference>
<protein>
    <recommendedName>
        <fullName evidence="2 7">Malate dehydrogenase</fullName>
        <ecNumber evidence="2 7">1.1.1.37</ecNumber>
    </recommendedName>
</protein>
<feature type="domain" description="Lactate/malate dehydrogenase C-terminal" evidence="9">
    <location>
        <begin position="169"/>
        <end position="215"/>
    </location>
</feature>
<keyword evidence="3 6" id="KW-0560">Oxidoreductase</keyword>
<sequence length="311" mass="34405">MAKIPVTVLVTGTVGYAIIPMIARGIMLGPDQPVILHLLDNEQAPESLNGIRMELTDAAFPLLKDLSHILRANSRFLNLCHEYGSIGVVATTDVVEACKDVNIAVMLGGCPQKEITLRKDMLSTNALALEEHAAADCKVLVVANPTNTNALILKQFAPSIPKKNITCLTRLDHNRALGQIAERLKIHVSDIKNVIIWGNHSTTQYPDVNHATFTNRNGERPGTWVSMGVYSGGSYGIPPGLIYSFPIKCEKGKWSIVQAPIRPFSLKIYSPPSLKLAQIRRYYVRSDLDLHKSDYSWLDWAPIYSNPVIIR</sequence>
<keyword evidence="7" id="KW-0816">Tricarboxylic acid cycle</keyword>
<dbReference type="SUPFAM" id="SSF56327">
    <property type="entry name" value="LDH C-terminal domain-like"/>
    <property type="match status" value="1"/>
</dbReference>
<feature type="domain" description="Lactate/malate dehydrogenase N-terminal" evidence="8">
    <location>
        <begin position="89"/>
        <end position="165"/>
    </location>
</feature>
<feature type="binding site" evidence="5">
    <location>
        <position position="40"/>
    </location>
    <ligand>
        <name>NAD(+)</name>
        <dbReference type="ChEBI" id="CHEBI:57540"/>
    </ligand>
</feature>
<evidence type="ECO:0000256" key="6">
    <source>
        <dbReference type="RuleBase" id="RU003369"/>
    </source>
</evidence>
<dbReference type="EC" id="1.1.1.37" evidence="2 7"/>
<evidence type="ECO:0000256" key="4">
    <source>
        <dbReference type="PIRSR" id="PIRSR000102-1"/>
    </source>
</evidence>
<evidence type="ECO:0000259" key="8">
    <source>
        <dbReference type="Pfam" id="PF00056"/>
    </source>
</evidence>
<feature type="binding site" evidence="5">
    <location>
        <begin position="142"/>
        <end position="144"/>
    </location>
    <ligand>
        <name>NAD(+)</name>
        <dbReference type="ChEBI" id="CHEBI:57540"/>
    </ligand>
</feature>
<dbReference type="GO" id="GO:0006099">
    <property type="term" value="P:tricarboxylic acid cycle"/>
    <property type="evidence" value="ECO:0007669"/>
    <property type="project" value="UniProtKB-KW"/>
</dbReference>
<dbReference type="GO" id="GO:0006108">
    <property type="term" value="P:malate metabolic process"/>
    <property type="evidence" value="ECO:0007669"/>
    <property type="project" value="InterPro"/>
</dbReference>
<evidence type="ECO:0000256" key="2">
    <source>
        <dbReference type="ARBA" id="ARBA00012995"/>
    </source>
</evidence>
<dbReference type="PROSITE" id="PS00068">
    <property type="entry name" value="MDH"/>
    <property type="match status" value="1"/>
</dbReference>
<dbReference type="InterPro" id="IPR036291">
    <property type="entry name" value="NAD(P)-bd_dom_sf"/>
</dbReference>
<dbReference type="GO" id="GO:0030060">
    <property type="term" value="F:L-malate dehydrogenase (NAD+) activity"/>
    <property type="evidence" value="ECO:0007669"/>
    <property type="project" value="UniProtKB-EC"/>
</dbReference>
<comment type="caution">
    <text evidence="10">The sequence shown here is derived from an EMBL/GenBank/DDBJ whole genome shotgun (WGS) entry which is preliminary data.</text>
</comment>
<name>A0AAW0IY79_QUESU</name>
<dbReference type="SUPFAM" id="SSF51735">
    <property type="entry name" value="NAD(P)-binding Rossmann-fold domains"/>
    <property type="match status" value="1"/>
</dbReference>
<evidence type="ECO:0000313" key="11">
    <source>
        <dbReference type="Proteomes" id="UP000237347"/>
    </source>
</evidence>
<dbReference type="InterPro" id="IPR022383">
    <property type="entry name" value="Lactate/malate_DH_C"/>
</dbReference>
<keyword evidence="5 7" id="KW-0520">NAD</keyword>
<dbReference type="Proteomes" id="UP000237347">
    <property type="component" value="Unassembled WGS sequence"/>
</dbReference>
<evidence type="ECO:0000313" key="10">
    <source>
        <dbReference type="EMBL" id="KAK7819327.1"/>
    </source>
</evidence>
<evidence type="ECO:0000256" key="5">
    <source>
        <dbReference type="PIRSR" id="PIRSR000102-3"/>
    </source>
</evidence>
<keyword evidence="11" id="KW-1185">Reference proteome</keyword>
<dbReference type="Gene3D" id="3.40.50.720">
    <property type="entry name" value="NAD(P)-binding Rossmann-like Domain"/>
    <property type="match status" value="1"/>
</dbReference>
<gene>
    <name evidence="10" type="primary">CMDH_10</name>
    <name evidence="10" type="ORF">CFP56_040432</name>
</gene>
<reference evidence="10 11" key="1">
    <citation type="journal article" date="2018" name="Sci. Data">
        <title>The draft genome sequence of cork oak.</title>
        <authorList>
            <person name="Ramos A.M."/>
            <person name="Usie A."/>
            <person name="Barbosa P."/>
            <person name="Barros P.M."/>
            <person name="Capote T."/>
            <person name="Chaves I."/>
            <person name="Simoes F."/>
            <person name="Abreu I."/>
            <person name="Carrasquinho I."/>
            <person name="Faro C."/>
            <person name="Guimaraes J.B."/>
            <person name="Mendonca D."/>
            <person name="Nobrega F."/>
            <person name="Rodrigues L."/>
            <person name="Saibo N.J.M."/>
            <person name="Varela M.C."/>
            <person name="Egas C."/>
            <person name="Matos J."/>
            <person name="Miguel C.M."/>
            <person name="Oliveira M.M."/>
            <person name="Ricardo C.P."/>
            <person name="Goncalves S."/>
        </authorList>
    </citation>
    <scope>NUCLEOTIDE SEQUENCE [LARGE SCALE GENOMIC DNA]</scope>
    <source>
        <strain evidence="11">cv. HL8</strain>
    </source>
</reference>
<evidence type="ECO:0000256" key="1">
    <source>
        <dbReference type="ARBA" id="ARBA00009613"/>
    </source>
</evidence>
<proteinExistence type="inferred from homology"/>
<dbReference type="InterPro" id="IPR015955">
    <property type="entry name" value="Lactate_DH/Glyco_Ohase_4_C"/>
</dbReference>
<organism evidence="10 11">
    <name type="scientific">Quercus suber</name>
    <name type="common">Cork oak</name>
    <dbReference type="NCBI Taxonomy" id="58331"/>
    <lineage>
        <taxon>Eukaryota</taxon>
        <taxon>Viridiplantae</taxon>
        <taxon>Streptophyta</taxon>
        <taxon>Embryophyta</taxon>
        <taxon>Tracheophyta</taxon>
        <taxon>Spermatophyta</taxon>
        <taxon>Magnoliopsida</taxon>
        <taxon>eudicotyledons</taxon>
        <taxon>Gunneridae</taxon>
        <taxon>Pentapetalae</taxon>
        <taxon>rosids</taxon>
        <taxon>fabids</taxon>
        <taxon>Fagales</taxon>
        <taxon>Fagaceae</taxon>
        <taxon>Quercus</taxon>
    </lineage>
</organism>